<keyword evidence="2" id="KW-1185">Reference proteome</keyword>
<organism evidence="1 2">
    <name type="scientific">Exiguobacterium aestuarii</name>
    <dbReference type="NCBI Taxonomy" id="273527"/>
    <lineage>
        <taxon>Bacteria</taxon>
        <taxon>Bacillati</taxon>
        <taxon>Bacillota</taxon>
        <taxon>Bacilli</taxon>
        <taxon>Bacillales</taxon>
        <taxon>Bacillales Family XII. Incertae Sedis</taxon>
        <taxon>Exiguobacterium</taxon>
    </lineage>
</organism>
<evidence type="ECO:0000313" key="1">
    <source>
        <dbReference type="EMBL" id="MFC7388946.1"/>
    </source>
</evidence>
<gene>
    <name evidence="1" type="ORF">ACFQO8_02245</name>
</gene>
<reference evidence="2" key="1">
    <citation type="journal article" date="2019" name="Int. J. Syst. Evol. Microbiol.">
        <title>The Global Catalogue of Microorganisms (GCM) 10K type strain sequencing project: providing services to taxonomists for standard genome sequencing and annotation.</title>
        <authorList>
            <consortium name="The Broad Institute Genomics Platform"/>
            <consortium name="The Broad Institute Genome Sequencing Center for Infectious Disease"/>
            <person name="Wu L."/>
            <person name="Ma J."/>
        </authorList>
    </citation>
    <scope>NUCLEOTIDE SEQUENCE [LARGE SCALE GENOMIC DNA]</scope>
    <source>
        <strain evidence="2">CCUG 55590</strain>
    </source>
</reference>
<dbReference type="EMBL" id="JBHTCE010000001">
    <property type="protein sequence ID" value="MFC7388946.1"/>
    <property type="molecule type" value="Genomic_DNA"/>
</dbReference>
<accession>A0ABW2PHI3</accession>
<dbReference type="Proteomes" id="UP001596439">
    <property type="component" value="Unassembled WGS sequence"/>
</dbReference>
<sequence length="69" mass="7970">MATYEEVATMFYLDTRRLVDGKEKKQLVRYGPLGSQMDETLMRQFGDLLAALIDVESVNYVVAQEFIVY</sequence>
<dbReference type="RefSeq" id="WP_214786577.1">
    <property type="nucleotide sequence ID" value="NZ_JANIEL010000024.1"/>
</dbReference>
<protein>
    <submittedName>
        <fullName evidence="1">Uncharacterized protein</fullName>
    </submittedName>
</protein>
<proteinExistence type="predicted"/>
<comment type="caution">
    <text evidence="1">The sequence shown here is derived from an EMBL/GenBank/DDBJ whole genome shotgun (WGS) entry which is preliminary data.</text>
</comment>
<name>A0ABW2PHI3_9BACL</name>
<evidence type="ECO:0000313" key="2">
    <source>
        <dbReference type="Proteomes" id="UP001596439"/>
    </source>
</evidence>